<dbReference type="UniPathway" id="UPA00109">
    <property type="reaction ID" value="UER00188"/>
</dbReference>
<keyword evidence="8" id="KW-0479">Metal-binding</keyword>
<feature type="domain" description="Pyruvate kinase C-terminal" evidence="19">
    <location>
        <begin position="358"/>
        <end position="474"/>
    </location>
</feature>
<evidence type="ECO:0000256" key="14">
    <source>
        <dbReference type="ARBA" id="ARBA00023152"/>
    </source>
</evidence>
<dbReference type="Pfam" id="PF02887">
    <property type="entry name" value="PK_C"/>
    <property type="match status" value="1"/>
</dbReference>
<comment type="catalytic activity">
    <reaction evidence="17">
        <text>pyruvate + ATP = phosphoenolpyruvate + ADP + H(+)</text>
        <dbReference type="Rhea" id="RHEA:18157"/>
        <dbReference type="ChEBI" id="CHEBI:15361"/>
        <dbReference type="ChEBI" id="CHEBI:15378"/>
        <dbReference type="ChEBI" id="CHEBI:30616"/>
        <dbReference type="ChEBI" id="CHEBI:58702"/>
        <dbReference type="ChEBI" id="CHEBI:456216"/>
        <dbReference type="EC" id="2.7.1.40"/>
    </reaction>
</comment>
<evidence type="ECO:0000256" key="4">
    <source>
        <dbReference type="ARBA" id="ARBA00008663"/>
    </source>
</evidence>
<dbReference type="InterPro" id="IPR001697">
    <property type="entry name" value="Pyr_Knase"/>
</dbReference>
<sequence>MKKTKIVCTMGPGCDDKAIMKKLVESGMDIARFNFSHGTYEEQKGRMDQLKAIREEAKKPIAILLDTKGPEIRTGVLKDGKKITLTEGSTFALTTTEMEGTEEKVSITYDGLVNDVEAGKRILIDDGLIELVVESKTETDIVCKVKNGGELGERKGVNVPNVPVRLPAITEKDKEDIKFGAEQDVDFIAASFVRNAECILEIKAFLRECNAPLIPIIAKIENAEGIENIDEIIRAADGIMVARGDLGVEIPPEEVPYLQKMIIKKCNDNFKPVITATQMLDSMIRNPRPTRAEVGDVANAVYDGTDAVMLSGETASGKYPTEALRMMVHIVKDTESHLDYDMLLEQAGSHKTNSISSAIGYSSVAAADNLNAKCIITPSVSGATARVVSKFKPRATLIGVSPNERTLRRMQIFWGVIPLKSIEFDTTEDICSAAVELVSVKQYAEIGDIVVLTAGIPSPNVKKAKQGVSNMMRIAVVEEE</sequence>
<proteinExistence type="inferred from homology"/>
<protein>
    <recommendedName>
        <fullName evidence="6 16">Pyruvate kinase</fullName>
        <ecNumber evidence="5 16">2.7.1.40</ecNumber>
    </recommendedName>
</protein>
<dbReference type="InterPro" id="IPR036918">
    <property type="entry name" value="Pyrv_Knase_C_sf"/>
</dbReference>
<comment type="cofactor">
    <cofactor evidence="1">
        <name>Mg(2+)</name>
        <dbReference type="ChEBI" id="CHEBI:18420"/>
    </cofactor>
</comment>
<dbReference type="SUPFAM" id="SSF51621">
    <property type="entry name" value="Phosphoenolpyruvate/pyruvate domain"/>
    <property type="match status" value="1"/>
</dbReference>
<keyword evidence="9" id="KW-0547">Nucleotide-binding</keyword>
<keyword evidence="12 17" id="KW-0460">Magnesium</keyword>
<dbReference type="InterPro" id="IPR011037">
    <property type="entry name" value="Pyrv_Knase-like_insert_dom_sf"/>
</dbReference>
<dbReference type="AlphaFoldDB" id="A0A1M6NSH9"/>
<dbReference type="EMBL" id="FQZY01000024">
    <property type="protein sequence ID" value="SHJ98532.1"/>
    <property type="molecule type" value="Genomic_DNA"/>
</dbReference>
<dbReference type="GO" id="GO:0006950">
    <property type="term" value="P:response to stress"/>
    <property type="evidence" value="ECO:0007669"/>
    <property type="project" value="UniProtKB-ARBA"/>
</dbReference>
<evidence type="ECO:0000313" key="21">
    <source>
        <dbReference type="Proteomes" id="UP000184301"/>
    </source>
</evidence>
<evidence type="ECO:0000313" key="20">
    <source>
        <dbReference type="EMBL" id="SHJ98532.1"/>
    </source>
</evidence>
<dbReference type="InterPro" id="IPR015813">
    <property type="entry name" value="Pyrv/PenolPyrv_kinase-like_dom"/>
</dbReference>
<keyword evidence="21" id="KW-1185">Reference proteome</keyword>
<dbReference type="Gene3D" id="3.40.1380.20">
    <property type="entry name" value="Pyruvate kinase, C-terminal domain"/>
    <property type="match status" value="1"/>
</dbReference>
<keyword evidence="7 17" id="KW-0808">Transferase</keyword>
<dbReference type="Proteomes" id="UP000184301">
    <property type="component" value="Unassembled WGS sequence"/>
</dbReference>
<evidence type="ECO:0000256" key="11">
    <source>
        <dbReference type="ARBA" id="ARBA00022840"/>
    </source>
</evidence>
<dbReference type="RefSeq" id="WP_073109157.1">
    <property type="nucleotide sequence ID" value="NZ_FQZY01000024.1"/>
</dbReference>
<comment type="cofactor">
    <cofactor evidence="2">
        <name>K(+)</name>
        <dbReference type="ChEBI" id="CHEBI:29103"/>
    </cofactor>
</comment>
<keyword evidence="14 17" id="KW-0324">Glycolysis</keyword>
<evidence type="ECO:0000256" key="7">
    <source>
        <dbReference type="ARBA" id="ARBA00022679"/>
    </source>
</evidence>
<dbReference type="Pfam" id="PF00224">
    <property type="entry name" value="PK"/>
    <property type="match status" value="1"/>
</dbReference>
<comment type="similarity">
    <text evidence="4 17">Belongs to the pyruvate kinase family.</text>
</comment>
<keyword evidence="15 20" id="KW-0670">Pyruvate</keyword>
<evidence type="ECO:0000256" key="6">
    <source>
        <dbReference type="ARBA" id="ARBA00018587"/>
    </source>
</evidence>
<dbReference type="Gene3D" id="3.20.20.60">
    <property type="entry name" value="Phosphoenolpyruvate-binding domains"/>
    <property type="match status" value="1"/>
</dbReference>
<evidence type="ECO:0000256" key="3">
    <source>
        <dbReference type="ARBA" id="ARBA00004997"/>
    </source>
</evidence>
<dbReference type="PROSITE" id="PS00110">
    <property type="entry name" value="PYRUVATE_KINASE"/>
    <property type="match status" value="1"/>
</dbReference>
<evidence type="ECO:0000256" key="12">
    <source>
        <dbReference type="ARBA" id="ARBA00022842"/>
    </source>
</evidence>
<dbReference type="STRING" id="1121950.SAMN02745243_01908"/>
<keyword evidence="10 17" id="KW-0418">Kinase</keyword>
<feature type="domain" description="Pyruvate kinase barrel" evidence="18">
    <location>
        <begin position="1"/>
        <end position="323"/>
    </location>
</feature>
<dbReference type="GO" id="GO:0030955">
    <property type="term" value="F:potassium ion binding"/>
    <property type="evidence" value="ECO:0007669"/>
    <property type="project" value="UniProtKB-UniRule"/>
</dbReference>
<evidence type="ECO:0000259" key="19">
    <source>
        <dbReference type="Pfam" id="PF02887"/>
    </source>
</evidence>
<dbReference type="FunFam" id="3.20.20.60:FF:000001">
    <property type="entry name" value="Pyruvate kinase"/>
    <property type="match status" value="1"/>
</dbReference>
<dbReference type="NCBIfam" id="NF004978">
    <property type="entry name" value="PRK06354.1"/>
    <property type="match status" value="1"/>
</dbReference>
<evidence type="ECO:0000256" key="5">
    <source>
        <dbReference type="ARBA" id="ARBA00012142"/>
    </source>
</evidence>
<dbReference type="NCBIfam" id="NF004491">
    <property type="entry name" value="PRK05826.1"/>
    <property type="match status" value="1"/>
</dbReference>
<reference evidence="20 21" key="1">
    <citation type="submission" date="2016-11" db="EMBL/GenBank/DDBJ databases">
        <authorList>
            <person name="Jaros S."/>
            <person name="Januszkiewicz K."/>
            <person name="Wedrychowicz H."/>
        </authorList>
    </citation>
    <scope>NUCLEOTIDE SEQUENCE [LARGE SCALE GENOMIC DNA]</scope>
    <source>
        <strain evidence="20 21">DSM 15480</strain>
    </source>
</reference>
<keyword evidence="11" id="KW-0067">ATP-binding</keyword>
<evidence type="ECO:0000256" key="10">
    <source>
        <dbReference type="ARBA" id="ARBA00022777"/>
    </source>
</evidence>
<comment type="pathway">
    <text evidence="3 17">Carbohydrate degradation; glycolysis; pyruvate from D-glyceraldehyde 3-phosphate: step 5/5.</text>
</comment>
<dbReference type="EC" id="2.7.1.40" evidence="5 16"/>
<evidence type="ECO:0000256" key="16">
    <source>
        <dbReference type="NCBIfam" id="TIGR01064"/>
    </source>
</evidence>
<dbReference type="OrthoDB" id="9812123at2"/>
<accession>A0A1M6NSH9</accession>
<evidence type="ECO:0000256" key="17">
    <source>
        <dbReference type="RuleBase" id="RU000504"/>
    </source>
</evidence>
<gene>
    <name evidence="20" type="ORF">SAMN02745243_01908</name>
</gene>
<dbReference type="InterPro" id="IPR018209">
    <property type="entry name" value="Pyrv_Knase_AS"/>
</dbReference>
<dbReference type="InterPro" id="IPR040442">
    <property type="entry name" value="Pyrv_kinase-like_dom_sf"/>
</dbReference>
<dbReference type="SUPFAM" id="SSF50800">
    <property type="entry name" value="PK beta-barrel domain-like"/>
    <property type="match status" value="1"/>
</dbReference>
<evidence type="ECO:0000256" key="13">
    <source>
        <dbReference type="ARBA" id="ARBA00022958"/>
    </source>
</evidence>
<evidence type="ECO:0000256" key="15">
    <source>
        <dbReference type="ARBA" id="ARBA00023317"/>
    </source>
</evidence>
<dbReference type="PRINTS" id="PR01050">
    <property type="entry name" value="PYRUVTKNASE"/>
</dbReference>
<organism evidence="20 21">
    <name type="scientific">Hespellia stercorisuis DSM 15480</name>
    <dbReference type="NCBI Taxonomy" id="1121950"/>
    <lineage>
        <taxon>Bacteria</taxon>
        <taxon>Bacillati</taxon>
        <taxon>Bacillota</taxon>
        <taxon>Clostridia</taxon>
        <taxon>Lachnospirales</taxon>
        <taxon>Lachnospiraceae</taxon>
        <taxon>Hespellia</taxon>
    </lineage>
</organism>
<keyword evidence="13" id="KW-0630">Potassium</keyword>
<dbReference type="NCBIfam" id="TIGR01064">
    <property type="entry name" value="pyruv_kin"/>
    <property type="match status" value="1"/>
</dbReference>
<dbReference type="Gene3D" id="2.40.33.10">
    <property type="entry name" value="PK beta-barrel domain-like"/>
    <property type="match status" value="1"/>
</dbReference>
<dbReference type="PANTHER" id="PTHR11817">
    <property type="entry name" value="PYRUVATE KINASE"/>
    <property type="match status" value="1"/>
</dbReference>
<dbReference type="InterPro" id="IPR015795">
    <property type="entry name" value="Pyrv_Knase_C"/>
</dbReference>
<dbReference type="SUPFAM" id="SSF52935">
    <property type="entry name" value="PK C-terminal domain-like"/>
    <property type="match status" value="1"/>
</dbReference>
<evidence type="ECO:0000256" key="8">
    <source>
        <dbReference type="ARBA" id="ARBA00022723"/>
    </source>
</evidence>
<dbReference type="GO" id="GO:0004743">
    <property type="term" value="F:pyruvate kinase activity"/>
    <property type="evidence" value="ECO:0007669"/>
    <property type="project" value="UniProtKB-UniRule"/>
</dbReference>
<evidence type="ECO:0000259" key="18">
    <source>
        <dbReference type="Pfam" id="PF00224"/>
    </source>
</evidence>
<dbReference type="InterPro" id="IPR015806">
    <property type="entry name" value="Pyrv_Knase_insert_dom_sf"/>
</dbReference>
<dbReference type="GO" id="GO:0005524">
    <property type="term" value="F:ATP binding"/>
    <property type="evidence" value="ECO:0007669"/>
    <property type="project" value="UniProtKB-KW"/>
</dbReference>
<evidence type="ECO:0000256" key="1">
    <source>
        <dbReference type="ARBA" id="ARBA00001946"/>
    </source>
</evidence>
<dbReference type="InterPro" id="IPR015793">
    <property type="entry name" value="Pyrv_Knase_brl"/>
</dbReference>
<dbReference type="FunFam" id="2.40.33.10:FF:000001">
    <property type="entry name" value="Pyruvate kinase"/>
    <property type="match status" value="1"/>
</dbReference>
<evidence type="ECO:0000256" key="2">
    <source>
        <dbReference type="ARBA" id="ARBA00001958"/>
    </source>
</evidence>
<dbReference type="GO" id="GO:0016301">
    <property type="term" value="F:kinase activity"/>
    <property type="evidence" value="ECO:0007669"/>
    <property type="project" value="UniProtKB-KW"/>
</dbReference>
<name>A0A1M6NSH9_9FIRM</name>
<dbReference type="GO" id="GO:0000287">
    <property type="term" value="F:magnesium ion binding"/>
    <property type="evidence" value="ECO:0007669"/>
    <property type="project" value="UniProtKB-UniRule"/>
</dbReference>
<evidence type="ECO:0000256" key="9">
    <source>
        <dbReference type="ARBA" id="ARBA00022741"/>
    </source>
</evidence>